<dbReference type="GO" id="GO:0016020">
    <property type="term" value="C:membrane"/>
    <property type="evidence" value="ECO:0007669"/>
    <property type="project" value="InterPro"/>
</dbReference>
<dbReference type="PANTHER" id="PTHR48071:SF18">
    <property type="entry name" value="DELETED IN MALIGNANT BRAIN TUMORS 1 PROTEIN-RELATED"/>
    <property type="match status" value="1"/>
</dbReference>
<protein>
    <submittedName>
        <fullName evidence="6">Lysyl oxidase-like 2 isoform X1</fullName>
    </submittedName>
</protein>
<dbReference type="Proteomes" id="UP001165289">
    <property type="component" value="Unassembled WGS sequence"/>
</dbReference>
<dbReference type="InterPro" id="IPR001190">
    <property type="entry name" value="SRCR"/>
</dbReference>
<gene>
    <name evidence="6" type="ORF">LOD99_10405</name>
</gene>
<reference evidence="6 7" key="1">
    <citation type="journal article" date="2023" name="BMC Biol.">
        <title>The compact genome of the sponge Oopsacas minuta (Hexactinellida) is lacking key metazoan core genes.</title>
        <authorList>
            <person name="Santini S."/>
            <person name="Schenkelaars Q."/>
            <person name="Jourda C."/>
            <person name="Duchesne M."/>
            <person name="Belahbib H."/>
            <person name="Rocher C."/>
            <person name="Selva M."/>
            <person name="Riesgo A."/>
            <person name="Vervoort M."/>
            <person name="Leys S.P."/>
            <person name="Kodjabachian L."/>
            <person name="Le Bivic A."/>
            <person name="Borchiellini C."/>
            <person name="Claverie J.M."/>
            <person name="Renard E."/>
        </authorList>
    </citation>
    <scope>NUCLEOTIDE SEQUENCE [LARGE SCALE GENOMIC DNA]</scope>
    <source>
        <strain evidence="6">SPO-2</strain>
    </source>
</reference>
<evidence type="ECO:0000256" key="2">
    <source>
        <dbReference type="ARBA" id="ARBA00023157"/>
    </source>
</evidence>
<comment type="caution">
    <text evidence="6">The sequence shown here is derived from an EMBL/GenBank/DDBJ whole genome shotgun (WGS) entry which is preliminary data.</text>
</comment>
<feature type="disulfide bond" evidence="3">
    <location>
        <begin position="243"/>
        <end position="253"/>
    </location>
</feature>
<feature type="chain" id="PRO_5043843487" evidence="4">
    <location>
        <begin position="24"/>
        <end position="543"/>
    </location>
</feature>
<feature type="domain" description="SRCR" evidence="5">
    <location>
        <begin position="153"/>
        <end position="274"/>
    </location>
</feature>
<dbReference type="FunFam" id="3.10.250.10:FF:000001">
    <property type="entry name" value="Lysyl oxidase 4 isoform X1"/>
    <property type="match status" value="1"/>
</dbReference>
<dbReference type="PRINTS" id="PR00258">
    <property type="entry name" value="SPERACTRCPTR"/>
</dbReference>
<name>A0AAV7KG56_9METZ</name>
<dbReference type="PANTHER" id="PTHR48071">
    <property type="entry name" value="SRCR DOMAIN-CONTAINING PROTEIN"/>
    <property type="match status" value="1"/>
</dbReference>
<keyword evidence="7" id="KW-1185">Reference proteome</keyword>
<evidence type="ECO:0000313" key="7">
    <source>
        <dbReference type="Proteomes" id="UP001165289"/>
    </source>
</evidence>
<dbReference type="InterPro" id="IPR036772">
    <property type="entry name" value="SRCR-like_dom_sf"/>
</dbReference>
<dbReference type="PROSITE" id="PS00420">
    <property type="entry name" value="SRCR_1"/>
    <property type="match status" value="1"/>
</dbReference>
<feature type="signal peptide" evidence="4">
    <location>
        <begin position="1"/>
        <end position="23"/>
    </location>
</feature>
<dbReference type="Gene3D" id="3.10.250.10">
    <property type="entry name" value="SRCR-like domain"/>
    <property type="match status" value="3"/>
</dbReference>
<dbReference type="EMBL" id="JAKMXF010000034">
    <property type="protein sequence ID" value="KAI6660267.1"/>
    <property type="molecule type" value="Genomic_DNA"/>
</dbReference>
<accession>A0AAV7KG56</accession>
<feature type="disulfide bond" evidence="3">
    <location>
        <begin position="481"/>
        <end position="491"/>
    </location>
</feature>
<keyword evidence="2 3" id="KW-1015">Disulfide bond</keyword>
<comment type="caution">
    <text evidence="3">Lacks conserved residue(s) required for the propagation of feature annotation.</text>
</comment>
<sequence>MLLILISCILQGILFTNVHTVRSYVDGDVRLADAQYRVSAYYNRQYVFGRVEVSFESNWGTVCWNRWSFYESRTVCTEIGYHRPSDWSTAGPNRIIQDDRVILLDNLYCNGEDRLIDCRHNGYNNVRERCTHYDDVWVECYRDFPVHVSDLPIRLISQQAINAYNSQNNTYLNENDVVHAGLIQAKLNGDWYYISGVGWDLVDARISCRQLGYPDVNYIPEYDPEIALSEDQLIQVTMENLDCVSNERELKECYHDGWLVSDYDVTNLASVNCVTKEQFLSSKETLFRLRGGSSYWEGRLEILHELSWGTICSKDFTLTHADIACKSLGLGRAEEMFNTASSGYGRGIGEIWIGDFDCSNPLSADSLLDCDSSDWGYSTCRYDHAWDVGIKCQVPRPERKIRMLRQYISRQYTMPGVKFYYTEIYHENTWSSPCCYSLLPRISTNRLCRELGLGFGLPYLSRCETDPNKSQQSGLSGYILCYKQEYFSENCLSQLTKLDQCYYGYDVIACADSRVGADYIQVISITSSSGSIENDKKADRPNI</sequence>
<proteinExistence type="predicted"/>
<dbReference type="SMART" id="SM00202">
    <property type="entry name" value="SR"/>
    <property type="match status" value="3"/>
</dbReference>
<feature type="domain" description="SRCR" evidence="5">
    <location>
        <begin position="287"/>
        <end position="393"/>
    </location>
</feature>
<keyword evidence="1 4" id="KW-0732">Signal</keyword>
<dbReference type="AlphaFoldDB" id="A0AAV7KG56"/>
<evidence type="ECO:0000256" key="1">
    <source>
        <dbReference type="ARBA" id="ARBA00022729"/>
    </source>
</evidence>
<evidence type="ECO:0000313" key="6">
    <source>
        <dbReference type="EMBL" id="KAI6660267.1"/>
    </source>
</evidence>
<evidence type="ECO:0000256" key="4">
    <source>
        <dbReference type="SAM" id="SignalP"/>
    </source>
</evidence>
<dbReference type="PROSITE" id="PS50287">
    <property type="entry name" value="SRCR_2"/>
    <property type="match status" value="4"/>
</dbReference>
<feature type="domain" description="SRCR" evidence="5">
    <location>
        <begin position="29"/>
        <end position="141"/>
    </location>
</feature>
<evidence type="ECO:0000256" key="3">
    <source>
        <dbReference type="PROSITE-ProRule" id="PRU00196"/>
    </source>
</evidence>
<organism evidence="6 7">
    <name type="scientific">Oopsacas minuta</name>
    <dbReference type="NCBI Taxonomy" id="111878"/>
    <lineage>
        <taxon>Eukaryota</taxon>
        <taxon>Metazoa</taxon>
        <taxon>Porifera</taxon>
        <taxon>Hexactinellida</taxon>
        <taxon>Hexasterophora</taxon>
        <taxon>Lyssacinosida</taxon>
        <taxon>Leucopsacidae</taxon>
        <taxon>Oopsacas</taxon>
    </lineage>
</organism>
<dbReference type="SUPFAM" id="SSF56487">
    <property type="entry name" value="SRCR-like"/>
    <property type="match status" value="4"/>
</dbReference>
<feature type="domain" description="SRCR" evidence="5">
    <location>
        <begin position="423"/>
        <end position="511"/>
    </location>
</feature>
<dbReference type="Pfam" id="PF00530">
    <property type="entry name" value="SRCR"/>
    <property type="match status" value="3"/>
</dbReference>
<evidence type="ECO:0000259" key="5">
    <source>
        <dbReference type="PROSITE" id="PS50287"/>
    </source>
</evidence>